<protein>
    <submittedName>
        <fullName evidence="5">Acetyl-CoA hydrolase/transferase family protein</fullName>
    </submittedName>
</protein>
<comment type="similarity">
    <text evidence="1">Belongs to the acetyl-CoA hydrolase/transferase family.</text>
</comment>
<dbReference type="Pfam" id="PF02550">
    <property type="entry name" value="AcetylCoA_hydro"/>
    <property type="match status" value="1"/>
</dbReference>
<evidence type="ECO:0000256" key="1">
    <source>
        <dbReference type="ARBA" id="ARBA00009632"/>
    </source>
</evidence>
<reference evidence="5 6" key="1">
    <citation type="submission" date="2018-08" db="EMBL/GenBank/DDBJ databases">
        <title>Murine metabolic-syndrome-specific gut microbial biobank.</title>
        <authorList>
            <person name="Liu C."/>
        </authorList>
    </citation>
    <scope>NUCLEOTIDE SEQUENCE [LARGE SCALE GENOMIC DNA]</scope>
    <source>
        <strain evidence="5 6">583</strain>
    </source>
</reference>
<organism evidence="5 6">
    <name type="scientific">Senegalia massiliensis</name>
    <dbReference type="NCBI Taxonomy" id="1720316"/>
    <lineage>
        <taxon>Bacteria</taxon>
        <taxon>Bacillati</taxon>
        <taxon>Bacillota</taxon>
        <taxon>Clostridia</taxon>
        <taxon>Eubacteriales</taxon>
        <taxon>Clostridiaceae</taxon>
        <taxon>Senegalia</taxon>
    </lineage>
</organism>
<dbReference type="OrthoDB" id="9801795at2"/>
<dbReference type="Gene3D" id="3.40.1080.10">
    <property type="entry name" value="Glutaconate Coenzyme A-transferase"/>
    <property type="match status" value="1"/>
</dbReference>
<feature type="domain" description="Acetyl-CoA hydrolase/transferase C-terminal" evidence="4">
    <location>
        <begin position="272"/>
        <end position="432"/>
    </location>
</feature>
<sequence length="439" mass="48904">MDINNIYSKKVISLDEALRKIKSNQNLVSALGAAEPKRILENLHKISHRVENVNLSTCLPMGVYEYFTNHKNKGHFHMDGWFYSPPIRKSHKHANVSYIPNHLHFSATKRLYHRQPNIYMGTCSPVDKHGYVSLSLSATYEREIIENADVVMLEINPNMPRTFGDTILDIRDVDYFIEVDYEVPELPAQKPSKIDKKIGEYISTLVEDGSTLQLGIGGIPNAVADALMNKKNLGIHTEMLTDGMVDLYKNGVITGKKKTLYPEKMIATFALGTKKLYDFINDNPAVMIMKGNWVNDPCVIGKNYKMVSINTTLQVDLTGQCASESIGHNQFSGTGGQADTAIGAQNSKGGKSIIALSSTASVRTGVGDERKTISKIVPLLDKGSIVTLSRNDVDYVVTEYGIASLRGTNIAERVERLINISHPDFREEIKNRANELMIW</sequence>
<dbReference type="InterPro" id="IPR046433">
    <property type="entry name" value="ActCoA_hydro"/>
</dbReference>
<gene>
    <name evidence="5" type="ORF">D3Z33_11480</name>
</gene>
<dbReference type="GO" id="GO:0008775">
    <property type="term" value="F:acetate CoA-transferase activity"/>
    <property type="evidence" value="ECO:0007669"/>
    <property type="project" value="InterPro"/>
</dbReference>
<keyword evidence="6" id="KW-1185">Reference proteome</keyword>
<dbReference type="InterPro" id="IPR037171">
    <property type="entry name" value="NagB/RpiA_transferase-like"/>
</dbReference>
<feature type="domain" description="Acetyl-CoA hydrolase/transferase N-terminal" evidence="3">
    <location>
        <begin position="7"/>
        <end position="180"/>
    </location>
</feature>
<evidence type="ECO:0000259" key="3">
    <source>
        <dbReference type="Pfam" id="PF02550"/>
    </source>
</evidence>
<dbReference type="InterPro" id="IPR038460">
    <property type="entry name" value="AcetylCoA_hyd_C_sf"/>
</dbReference>
<comment type="caution">
    <text evidence="5">The sequence shown here is derived from an EMBL/GenBank/DDBJ whole genome shotgun (WGS) entry which is preliminary data.</text>
</comment>
<dbReference type="AlphaFoldDB" id="A0A845QYV0"/>
<dbReference type="Pfam" id="PF13336">
    <property type="entry name" value="AcetylCoA_hyd_C"/>
    <property type="match status" value="1"/>
</dbReference>
<dbReference type="PANTHER" id="PTHR21432:SF20">
    <property type="entry name" value="ACETYL-COA HYDROLASE"/>
    <property type="match status" value="1"/>
</dbReference>
<dbReference type="GO" id="GO:0006083">
    <property type="term" value="P:acetate metabolic process"/>
    <property type="evidence" value="ECO:0007669"/>
    <property type="project" value="InterPro"/>
</dbReference>
<proteinExistence type="inferred from homology"/>
<keyword evidence="2 5" id="KW-0808">Transferase</keyword>
<dbReference type="Gene3D" id="3.30.750.70">
    <property type="entry name" value="4-hydroxybutyrate coenzyme like domains"/>
    <property type="match status" value="1"/>
</dbReference>
<evidence type="ECO:0000313" key="5">
    <source>
        <dbReference type="EMBL" id="NBI07471.1"/>
    </source>
</evidence>
<dbReference type="GO" id="GO:0016787">
    <property type="term" value="F:hydrolase activity"/>
    <property type="evidence" value="ECO:0007669"/>
    <property type="project" value="UniProtKB-KW"/>
</dbReference>
<accession>A0A845QYV0</accession>
<dbReference type="Proteomes" id="UP000467132">
    <property type="component" value="Unassembled WGS sequence"/>
</dbReference>
<dbReference type="Gene3D" id="3.40.1080.20">
    <property type="entry name" value="Acetyl-CoA hydrolase/transferase C-terminal domain"/>
    <property type="match status" value="1"/>
</dbReference>
<evidence type="ECO:0000259" key="4">
    <source>
        <dbReference type="Pfam" id="PF13336"/>
    </source>
</evidence>
<dbReference type="SUPFAM" id="SSF100950">
    <property type="entry name" value="NagB/RpiA/CoA transferase-like"/>
    <property type="match status" value="2"/>
</dbReference>
<dbReference type="PANTHER" id="PTHR21432">
    <property type="entry name" value="ACETYL-COA HYDROLASE-RELATED"/>
    <property type="match status" value="1"/>
</dbReference>
<dbReference type="EMBL" id="QXXA01000012">
    <property type="protein sequence ID" value="NBI07471.1"/>
    <property type="molecule type" value="Genomic_DNA"/>
</dbReference>
<dbReference type="RefSeq" id="WP_160197927.1">
    <property type="nucleotide sequence ID" value="NZ_QXXA01000012.1"/>
</dbReference>
<evidence type="ECO:0000256" key="2">
    <source>
        <dbReference type="ARBA" id="ARBA00022679"/>
    </source>
</evidence>
<name>A0A845QYV0_9CLOT</name>
<keyword evidence="5" id="KW-0378">Hydrolase</keyword>
<dbReference type="InterPro" id="IPR003702">
    <property type="entry name" value="ActCoA_hydro_N"/>
</dbReference>
<evidence type="ECO:0000313" key="6">
    <source>
        <dbReference type="Proteomes" id="UP000467132"/>
    </source>
</evidence>
<dbReference type="InterPro" id="IPR026888">
    <property type="entry name" value="AcetylCoA_hyd_C"/>
</dbReference>